<protein>
    <submittedName>
        <fullName evidence="1">M3 family oligoendopeptidase</fullName>
        <ecNumber evidence="1">3.4.-.-</ecNumber>
    </submittedName>
</protein>
<dbReference type="InterPro" id="IPR045090">
    <property type="entry name" value="Pept_M3A_M3B"/>
</dbReference>
<dbReference type="NCBIfam" id="TIGR02289">
    <property type="entry name" value="M3_not_pepF"/>
    <property type="match status" value="1"/>
</dbReference>
<comment type="caution">
    <text evidence="1">The sequence shown here is derived from an EMBL/GenBank/DDBJ whole genome shotgun (WGS) entry which is preliminary data.</text>
</comment>
<dbReference type="InterPro" id="IPR011976">
    <property type="entry name" value="Pept_M3B_oligopep-rel"/>
</dbReference>
<dbReference type="PANTHER" id="PTHR11804:SF28">
    <property type="entry name" value="OLIGOENDOPEPTIDASE F"/>
    <property type="match status" value="1"/>
</dbReference>
<dbReference type="PANTHER" id="PTHR11804">
    <property type="entry name" value="PROTEASE M3 THIMET OLIGOPEPTIDASE-RELATED"/>
    <property type="match status" value="1"/>
</dbReference>
<sequence length="564" mass="66242">MKFKDFKYERPDMHQFKVDFEALIEKFNDATSPEAQLVIIKEINAMRNHIESLSQIVQIRHTIDTTDAFYDAENDFIDDAMPLYMEMVDKYYRALDQSKFKDALRKELGDHIFNIIEVKLKTFHTDIIEDLKTENMLASKYTKLRTSAKIMFDGEERNLAQMVPYYESKDRLVRKEAQEAATKFFEENEAAFDDLYQDLVEVRHKIARKLGFDNFIKLGYMRLSRTDYDDQMVATYRKQVQDELVPLSLELRKRQEERLRIDTLKYYDEQIAFTSGNATPKGDSEWIIENGKKMYEELSAETGEFINFMLDSELMDLEAKKGKTGGGYCTYISDYRAPFIFSNFNGTSGDIDVLTHEAGHAFQCFQSRDYELPEYQFPTLEACEIHSMSMEFLTYPWMESFFKDEVTKYKFNHVSEALLFIPYGVLVDEFQHFVYGNPEATPADRKAKWRELEKKYQPYKNYEDNDFLERGGYWFRQGHIFSNPFYYIDYTLAQVCAFQFFLKSTEDRKSAWDQYLKLCNMGGSLPFTGLLKVAGLDSPFEEGSIKKVIPALRNVLGSIDDRNL</sequence>
<organism evidence="1 2">
    <name type="scientific">Fusibacter bizertensis</name>
    <dbReference type="NCBI Taxonomy" id="1488331"/>
    <lineage>
        <taxon>Bacteria</taxon>
        <taxon>Bacillati</taxon>
        <taxon>Bacillota</taxon>
        <taxon>Clostridia</taxon>
        <taxon>Eubacteriales</taxon>
        <taxon>Eubacteriales Family XII. Incertae Sedis</taxon>
        <taxon>Fusibacter</taxon>
    </lineage>
</organism>
<dbReference type="GO" id="GO:0016787">
    <property type="term" value="F:hydrolase activity"/>
    <property type="evidence" value="ECO:0007669"/>
    <property type="project" value="UniProtKB-KW"/>
</dbReference>
<gene>
    <name evidence="1" type="ORF">QE109_14895</name>
</gene>
<keyword evidence="1" id="KW-0378">Hydrolase</keyword>
<evidence type="ECO:0000313" key="2">
    <source>
        <dbReference type="Proteomes" id="UP001158045"/>
    </source>
</evidence>
<accession>A0ABT6NG85</accession>
<name>A0ABT6NG85_9FIRM</name>
<proteinExistence type="predicted"/>
<dbReference type="CDD" id="cd09606">
    <property type="entry name" value="M3B_PepF"/>
    <property type="match status" value="1"/>
</dbReference>
<dbReference type="Proteomes" id="UP001158045">
    <property type="component" value="Unassembled WGS sequence"/>
</dbReference>
<dbReference type="EC" id="3.4.-.-" evidence="1"/>
<dbReference type="RefSeq" id="WP_281095340.1">
    <property type="nucleotide sequence ID" value="NZ_JARYZI010000012.1"/>
</dbReference>
<dbReference type="Gene3D" id="1.10.1370.30">
    <property type="match status" value="1"/>
</dbReference>
<dbReference type="EMBL" id="JARYZI010000012">
    <property type="protein sequence ID" value="MDH8679444.1"/>
    <property type="molecule type" value="Genomic_DNA"/>
</dbReference>
<keyword evidence="2" id="KW-1185">Reference proteome</keyword>
<reference evidence="1 2" key="1">
    <citation type="submission" date="2023-04" db="EMBL/GenBank/DDBJ databases">
        <title>Fusibacter bizertensis strain WBS, isolated from littoral bottom sediments of the Arctic seas - biochemical and genomic analysis.</title>
        <authorList>
            <person name="Brioukhanov A.L."/>
        </authorList>
    </citation>
    <scope>NUCLEOTIDE SEQUENCE [LARGE SCALE GENOMIC DNA]</scope>
    <source>
        <strain evidence="1 2">WBS</strain>
    </source>
</reference>
<dbReference type="SUPFAM" id="SSF55486">
    <property type="entry name" value="Metalloproteases ('zincins'), catalytic domain"/>
    <property type="match status" value="1"/>
</dbReference>
<evidence type="ECO:0000313" key="1">
    <source>
        <dbReference type="EMBL" id="MDH8679444.1"/>
    </source>
</evidence>